<dbReference type="CDD" id="cd06558">
    <property type="entry name" value="crotonase-like"/>
    <property type="match status" value="1"/>
</dbReference>
<keyword evidence="2" id="KW-0456">Lyase</keyword>
<dbReference type="RefSeq" id="WP_208080143.1">
    <property type="nucleotide sequence ID" value="NZ_CP071869.1"/>
</dbReference>
<dbReference type="Pfam" id="PF00378">
    <property type="entry name" value="ECH_1"/>
    <property type="match status" value="1"/>
</dbReference>
<dbReference type="FunFam" id="1.10.12.10:FF:000001">
    <property type="entry name" value="Probable enoyl-CoA hydratase, mitochondrial"/>
    <property type="match status" value="1"/>
</dbReference>
<dbReference type="SUPFAM" id="SSF52096">
    <property type="entry name" value="ClpP/crotonase"/>
    <property type="match status" value="1"/>
</dbReference>
<evidence type="ECO:0000256" key="1">
    <source>
        <dbReference type="ARBA" id="ARBA00005254"/>
    </source>
</evidence>
<dbReference type="FunFam" id="3.90.226.10:FF:000009">
    <property type="entry name" value="Carnitinyl-CoA dehydratase"/>
    <property type="match status" value="1"/>
</dbReference>
<dbReference type="KEGG" id="pcea:J3359_07815"/>
<evidence type="ECO:0000313" key="4">
    <source>
        <dbReference type="EMBL" id="QTE24159.1"/>
    </source>
</evidence>
<dbReference type="PROSITE" id="PS00166">
    <property type="entry name" value="ENOYL_COA_HYDRATASE"/>
    <property type="match status" value="1"/>
</dbReference>
<dbReference type="AlphaFoldDB" id="A0A975CSK2"/>
<dbReference type="EMBL" id="CP071869">
    <property type="protein sequence ID" value="QTE24159.1"/>
    <property type="molecule type" value="Genomic_DNA"/>
</dbReference>
<dbReference type="PANTHER" id="PTHR11941">
    <property type="entry name" value="ENOYL-COA HYDRATASE-RELATED"/>
    <property type="match status" value="1"/>
</dbReference>
<protein>
    <submittedName>
        <fullName evidence="4">Enoyl-CoA hydratase/isomerase family protein</fullName>
    </submittedName>
</protein>
<evidence type="ECO:0000256" key="2">
    <source>
        <dbReference type="ARBA" id="ARBA00023239"/>
    </source>
</evidence>
<proteinExistence type="inferred from homology"/>
<name>A0A975CSK2_9FLAO</name>
<dbReference type="InterPro" id="IPR014748">
    <property type="entry name" value="Enoyl-CoA_hydra_C"/>
</dbReference>
<gene>
    <name evidence="4" type="ORF">J3359_07815</name>
</gene>
<keyword evidence="5" id="KW-1185">Reference proteome</keyword>
<dbReference type="GO" id="GO:0006635">
    <property type="term" value="P:fatty acid beta-oxidation"/>
    <property type="evidence" value="ECO:0007669"/>
    <property type="project" value="TreeGrafter"/>
</dbReference>
<dbReference type="InterPro" id="IPR001753">
    <property type="entry name" value="Enoyl-CoA_hydra/iso"/>
</dbReference>
<organism evidence="4 5">
    <name type="scientific">Polaribacter cellanae</name>
    <dbReference type="NCBI Taxonomy" id="2818493"/>
    <lineage>
        <taxon>Bacteria</taxon>
        <taxon>Pseudomonadati</taxon>
        <taxon>Bacteroidota</taxon>
        <taxon>Flavobacteriia</taxon>
        <taxon>Flavobacteriales</taxon>
        <taxon>Flavobacteriaceae</taxon>
    </lineage>
</organism>
<dbReference type="Proteomes" id="UP000663920">
    <property type="component" value="Chromosome"/>
</dbReference>
<dbReference type="InterPro" id="IPR029045">
    <property type="entry name" value="ClpP/crotonase-like_dom_sf"/>
</dbReference>
<dbReference type="PANTHER" id="PTHR11941:SF54">
    <property type="entry name" value="ENOYL-COA HYDRATASE, MITOCHONDRIAL"/>
    <property type="match status" value="1"/>
</dbReference>
<dbReference type="Gene3D" id="1.10.12.10">
    <property type="entry name" value="Lyase 2-enoyl-coa Hydratase, Chain A, domain 2"/>
    <property type="match status" value="1"/>
</dbReference>
<dbReference type="Gene3D" id="3.90.226.10">
    <property type="entry name" value="2-enoyl-CoA Hydratase, Chain A, domain 1"/>
    <property type="match status" value="1"/>
</dbReference>
<sequence length="260" mass="27655">MNYENLLVSKSNGIAQITINRPKKLNALNKATIQELHKAFDTLESDLSVETIIVTGSGDKAFVAGADIAEFAHFSVEEGANLARAGQEMLFNFVENLATPVIAAVNGFALGGGLELAMACHFRIASNNAKMGLPEVSLGVIPGYGGTQRLPQLVGKGKAMELIMTAGMISAEEAKECGLVNHVVSQEELLPLAEKIASKIMRNSSVAIAAAIKAVNANFEDGVNGFDIEIEEFGKCFGTEDFEEGTTAFLEKRKPNFSGN</sequence>
<reference evidence="4 5" key="1">
    <citation type="submission" date="2021-03" db="EMBL/GenBank/DDBJ databases">
        <title>Complete genome of Polaribacter_sp.SM13.</title>
        <authorList>
            <person name="Jeong S.W."/>
            <person name="Bae J.W."/>
        </authorList>
    </citation>
    <scope>NUCLEOTIDE SEQUENCE [LARGE SCALE GENOMIC DNA]</scope>
    <source>
        <strain evidence="4 5">SM13</strain>
    </source>
</reference>
<evidence type="ECO:0000313" key="5">
    <source>
        <dbReference type="Proteomes" id="UP000663920"/>
    </source>
</evidence>
<evidence type="ECO:0000256" key="3">
    <source>
        <dbReference type="RuleBase" id="RU003707"/>
    </source>
</evidence>
<comment type="similarity">
    <text evidence="1 3">Belongs to the enoyl-CoA hydratase/isomerase family.</text>
</comment>
<accession>A0A975CSK2</accession>
<dbReference type="InterPro" id="IPR018376">
    <property type="entry name" value="Enoyl-CoA_hyd/isom_CS"/>
</dbReference>
<dbReference type="GO" id="GO:0016836">
    <property type="term" value="F:hydro-lyase activity"/>
    <property type="evidence" value="ECO:0007669"/>
    <property type="project" value="UniProtKB-ARBA"/>
</dbReference>